<dbReference type="EMBL" id="LT985188">
    <property type="protein sequence ID" value="SPD87674.1"/>
    <property type="molecule type" value="Genomic_DNA"/>
</dbReference>
<dbReference type="Proteomes" id="UP000238164">
    <property type="component" value="Chromosome 1"/>
</dbReference>
<dbReference type="AlphaFoldDB" id="A0A2N9JHV9"/>
<sequence>MPSSRREPGAAPEGGVVTVGVSVVSMLPDEFLSEDSRRLQAWKQPQSNTCRQLTCSPTCEPATNSNAR</sequence>
<gene>
    <name evidence="1" type="ORF">MPLG2_2644</name>
</gene>
<organism evidence="1 2">
    <name type="scientific">Micropruina glycogenica</name>
    <dbReference type="NCBI Taxonomy" id="75385"/>
    <lineage>
        <taxon>Bacteria</taxon>
        <taxon>Bacillati</taxon>
        <taxon>Actinomycetota</taxon>
        <taxon>Actinomycetes</taxon>
        <taxon>Propionibacteriales</taxon>
        <taxon>Nocardioidaceae</taxon>
        <taxon>Micropruina</taxon>
    </lineage>
</organism>
<accession>A0A2N9JHV9</accession>
<dbReference type="KEGG" id="mgg:MPLG2_2644"/>
<protein>
    <submittedName>
        <fullName evidence="1">Uncharacterized protein</fullName>
    </submittedName>
</protein>
<reference evidence="1 2" key="1">
    <citation type="submission" date="2018-02" db="EMBL/GenBank/DDBJ databases">
        <authorList>
            <person name="Cohen D.B."/>
            <person name="Kent A.D."/>
        </authorList>
    </citation>
    <scope>NUCLEOTIDE SEQUENCE [LARGE SCALE GENOMIC DNA]</scope>
    <source>
        <strain evidence="1">1</strain>
    </source>
</reference>
<keyword evidence="2" id="KW-1185">Reference proteome</keyword>
<proteinExistence type="predicted"/>
<name>A0A2N9JHV9_9ACTN</name>
<evidence type="ECO:0000313" key="1">
    <source>
        <dbReference type="EMBL" id="SPD87674.1"/>
    </source>
</evidence>
<evidence type="ECO:0000313" key="2">
    <source>
        <dbReference type="Proteomes" id="UP000238164"/>
    </source>
</evidence>